<proteinExistence type="predicted"/>
<reference evidence="1 2" key="1">
    <citation type="journal article" date="2018" name="Sci. Rep.">
        <title>Comparative genomics provides insights into the lifestyle and reveals functional heterogeneity of dark septate endophytic fungi.</title>
        <authorList>
            <person name="Knapp D.G."/>
            <person name="Nemeth J.B."/>
            <person name="Barry K."/>
            <person name="Hainaut M."/>
            <person name="Henrissat B."/>
            <person name="Johnson J."/>
            <person name="Kuo A."/>
            <person name="Lim J.H.P."/>
            <person name="Lipzen A."/>
            <person name="Nolan M."/>
            <person name="Ohm R.A."/>
            <person name="Tamas L."/>
            <person name="Grigoriev I.V."/>
            <person name="Spatafora J.W."/>
            <person name="Nagy L.G."/>
            <person name="Kovacs G.M."/>
        </authorList>
    </citation>
    <scope>NUCLEOTIDE SEQUENCE [LARGE SCALE GENOMIC DNA]</scope>
    <source>
        <strain evidence="1 2">DSE2036</strain>
    </source>
</reference>
<sequence>MARGDIAAPVVFLLWIYRTMEWTNHDMLATYVRNLSEGACRGEQPIMRPNVIALPLQEHQQMPRQKAEMQMVGCEGGALLLSSRVLGSDGVQLRGRRLVRSVSINDQLTTRSLDKEKENRRLDMAASAERDRAANDKAMNHVDSVIPPRCTGAPIHRAPCRGIPTSTCLLP</sequence>
<name>A0A2V1E204_9PLEO</name>
<dbReference type="Proteomes" id="UP000244855">
    <property type="component" value="Unassembled WGS sequence"/>
</dbReference>
<accession>A0A2V1E204</accession>
<organism evidence="1 2">
    <name type="scientific">Periconia macrospinosa</name>
    <dbReference type="NCBI Taxonomy" id="97972"/>
    <lineage>
        <taxon>Eukaryota</taxon>
        <taxon>Fungi</taxon>
        <taxon>Dikarya</taxon>
        <taxon>Ascomycota</taxon>
        <taxon>Pezizomycotina</taxon>
        <taxon>Dothideomycetes</taxon>
        <taxon>Pleosporomycetidae</taxon>
        <taxon>Pleosporales</taxon>
        <taxon>Massarineae</taxon>
        <taxon>Periconiaceae</taxon>
        <taxon>Periconia</taxon>
    </lineage>
</organism>
<gene>
    <name evidence="1" type="ORF">DM02DRAFT_625573</name>
</gene>
<keyword evidence="2" id="KW-1185">Reference proteome</keyword>
<dbReference type="EMBL" id="KZ805328">
    <property type="protein sequence ID" value="PVI03684.1"/>
    <property type="molecule type" value="Genomic_DNA"/>
</dbReference>
<protein>
    <submittedName>
        <fullName evidence="1">Uncharacterized protein</fullName>
    </submittedName>
</protein>
<evidence type="ECO:0000313" key="2">
    <source>
        <dbReference type="Proteomes" id="UP000244855"/>
    </source>
</evidence>
<dbReference type="AlphaFoldDB" id="A0A2V1E204"/>
<evidence type="ECO:0000313" key="1">
    <source>
        <dbReference type="EMBL" id="PVI03684.1"/>
    </source>
</evidence>